<protein>
    <submittedName>
        <fullName evidence="2">Putative amidase domain protein</fullName>
    </submittedName>
</protein>
<dbReference type="RefSeq" id="WP_063555942.1">
    <property type="nucleotide sequence ID" value="NZ_LITT01000032.1"/>
</dbReference>
<evidence type="ECO:0000313" key="2">
    <source>
        <dbReference type="EMBL" id="OAA85372.1"/>
    </source>
</evidence>
<evidence type="ECO:0000313" key="3">
    <source>
        <dbReference type="Proteomes" id="UP000077407"/>
    </source>
</evidence>
<dbReference type="AlphaFoldDB" id="A0A162KQ75"/>
<organism evidence="2 3">
    <name type="scientific">Clostridium ljungdahlii</name>
    <dbReference type="NCBI Taxonomy" id="1538"/>
    <lineage>
        <taxon>Bacteria</taxon>
        <taxon>Bacillati</taxon>
        <taxon>Bacillota</taxon>
        <taxon>Clostridia</taxon>
        <taxon>Eubacteriales</taxon>
        <taxon>Clostridiaceae</taxon>
        <taxon>Clostridium</taxon>
    </lineage>
</organism>
<dbReference type="PATRIC" id="fig|1538.10.peg.2917"/>
<gene>
    <name evidence="2" type="ORF">WY13_02542</name>
</gene>
<dbReference type="OrthoDB" id="9812429at2"/>
<dbReference type="InterPro" id="IPR024301">
    <property type="entry name" value="Amidase_6"/>
</dbReference>
<comment type="caution">
    <text evidence="2">The sequence shown here is derived from an EMBL/GenBank/DDBJ whole genome shotgun (WGS) entry which is preliminary data.</text>
</comment>
<proteinExistence type="predicted"/>
<reference evidence="2 3" key="1">
    <citation type="journal article" date="2015" name="Biotechnol. Bioeng.">
        <title>Genome sequence and phenotypic characterization of Caulobacter segnis.</title>
        <authorList>
            <person name="Patel S."/>
            <person name="Fletcher B."/>
            <person name="Scott D.C."/>
            <person name="Ely B."/>
        </authorList>
    </citation>
    <scope>NUCLEOTIDE SEQUENCE [LARGE SCALE GENOMIC DNA]</scope>
    <source>
        <strain evidence="2 3">ERI-2</strain>
    </source>
</reference>
<sequence>MSYRNNSSYSRISAVSYAVKYALTPNPNYKYFSIYQTIGGDCTNFTSQCLHAGGAPMVFSGKNTWWYNIRTNKWSVSWTVASSLYWYLKINAEKNFYGIKGREVPSISSLEIGDLIFYRNSKGTIAHSAIITSFRNGRPLVSQHTFNALNITYVKDWASKMHFMKIWL</sequence>
<dbReference type="EMBL" id="LITT01000032">
    <property type="protein sequence ID" value="OAA85372.1"/>
    <property type="molecule type" value="Genomic_DNA"/>
</dbReference>
<accession>A0A162KQ75</accession>
<name>A0A162KQ75_9CLOT</name>
<dbReference type="Proteomes" id="UP000077407">
    <property type="component" value="Unassembled WGS sequence"/>
</dbReference>
<dbReference type="Gene3D" id="3.90.1720.10">
    <property type="entry name" value="endopeptidase domain like (from Nostoc punctiforme)"/>
    <property type="match status" value="1"/>
</dbReference>
<dbReference type="PANTHER" id="PTHR40032:SF1">
    <property type="entry name" value="EXPORTED PROTEIN"/>
    <property type="match status" value="1"/>
</dbReference>
<dbReference type="Pfam" id="PF12671">
    <property type="entry name" value="Amidase_6"/>
    <property type="match status" value="1"/>
</dbReference>
<dbReference type="PANTHER" id="PTHR40032">
    <property type="entry name" value="EXPORTED PROTEIN-RELATED"/>
    <property type="match status" value="1"/>
</dbReference>
<feature type="domain" description="Putative amidase" evidence="1">
    <location>
        <begin position="8"/>
        <end position="159"/>
    </location>
</feature>
<evidence type="ECO:0000259" key="1">
    <source>
        <dbReference type="Pfam" id="PF12671"/>
    </source>
</evidence>